<comment type="caution">
    <text evidence="4">The sequence shown here is derived from an EMBL/GenBank/DDBJ whole genome shotgun (WGS) entry which is preliminary data.</text>
</comment>
<dbReference type="InterPro" id="IPR008719">
    <property type="entry name" value="N2O_reductase_NosL"/>
</dbReference>
<reference evidence="4 5" key="1">
    <citation type="submission" date="2018-04" db="EMBL/GenBank/DDBJ databases">
        <title>Genomic Encyclopedia of Archaeal and Bacterial Type Strains, Phase II (KMG-II): from individual species to whole genera.</title>
        <authorList>
            <person name="Goeker M."/>
        </authorList>
    </citation>
    <scope>NUCLEOTIDE SEQUENCE [LARGE SCALE GENOMIC DNA]</scope>
    <source>
        <strain evidence="4 5">DSM 45169</strain>
    </source>
</reference>
<organism evidence="4 5">
    <name type="scientific">Desmospora activa DSM 45169</name>
    <dbReference type="NCBI Taxonomy" id="1121389"/>
    <lineage>
        <taxon>Bacteria</taxon>
        <taxon>Bacillati</taxon>
        <taxon>Bacillota</taxon>
        <taxon>Bacilli</taxon>
        <taxon>Bacillales</taxon>
        <taxon>Thermoactinomycetaceae</taxon>
        <taxon>Desmospora</taxon>
    </lineage>
</organism>
<accession>A0A2T4ZA39</accession>
<dbReference type="InterPro" id="IPR036390">
    <property type="entry name" value="WH_DNA-bd_sf"/>
</dbReference>
<dbReference type="PANTHER" id="PTHR41247:SF1">
    <property type="entry name" value="HTH-TYPE TRANSCRIPTIONAL REPRESSOR YCNK"/>
    <property type="match status" value="1"/>
</dbReference>
<feature type="domain" description="HTH deoR-type" evidence="3">
    <location>
        <begin position="1"/>
        <end position="49"/>
    </location>
</feature>
<protein>
    <submittedName>
        <fullName evidence="4">NosL protein</fullName>
    </submittedName>
</protein>
<dbReference type="SUPFAM" id="SSF160387">
    <property type="entry name" value="NosL/MerB-like"/>
    <property type="match status" value="1"/>
</dbReference>
<keyword evidence="2" id="KW-0804">Transcription</keyword>
<dbReference type="InterPro" id="IPR001034">
    <property type="entry name" value="DeoR_HTH"/>
</dbReference>
<dbReference type="EMBL" id="PZZP01000001">
    <property type="protein sequence ID" value="PTM58759.1"/>
    <property type="molecule type" value="Genomic_DNA"/>
</dbReference>
<dbReference type="InterPro" id="IPR036388">
    <property type="entry name" value="WH-like_DNA-bd_sf"/>
</dbReference>
<dbReference type="AlphaFoldDB" id="A0A2T4ZA39"/>
<dbReference type="Pfam" id="PF08220">
    <property type="entry name" value="HTH_DeoR"/>
    <property type="match status" value="1"/>
</dbReference>
<evidence type="ECO:0000313" key="4">
    <source>
        <dbReference type="EMBL" id="PTM58759.1"/>
    </source>
</evidence>
<dbReference type="SMART" id="SM00420">
    <property type="entry name" value="HTH_DEOR"/>
    <property type="match status" value="1"/>
</dbReference>
<dbReference type="GO" id="GO:0003700">
    <property type="term" value="F:DNA-binding transcription factor activity"/>
    <property type="evidence" value="ECO:0007669"/>
    <property type="project" value="InterPro"/>
</dbReference>
<dbReference type="PROSITE" id="PS51000">
    <property type="entry name" value="HTH_DEOR_2"/>
    <property type="match status" value="1"/>
</dbReference>
<dbReference type="Pfam" id="PF05573">
    <property type="entry name" value="NosL"/>
    <property type="match status" value="1"/>
</dbReference>
<dbReference type="SUPFAM" id="SSF46785">
    <property type="entry name" value="Winged helix' DNA-binding domain"/>
    <property type="match status" value="1"/>
</dbReference>
<dbReference type="Proteomes" id="UP000241639">
    <property type="component" value="Unassembled WGS sequence"/>
</dbReference>
<evidence type="ECO:0000259" key="3">
    <source>
        <dbReference type="PROSITE" id="PS51000"/>
    </source>
</evidence>
<evidence type="ECO:0000256" key="2">
    <source>
        <dbReference type="ARBA" id="ARBA00023163"/>
    </source>
</evidence>
<proteinExistence type="predicted"/>
<evidence type="ECO:0000313" key="5">
    <source>
        <dbReference type="Proteomes" id="UP000241639"/>
    </source>
</evidence>
<keyword evidence="5" id="KW-1185">Reference proteome</keyword>
<dbReference type="PANTHER" id="PTHR41247">
    <property type="entry name" value="HTH-TYPE TRANSCRIPTIONAL REPRESSOR YCNK"/>
    <property type="match status" value="1"/>
</dbReference>
<sequence length="185" mass="20787">MKALIQQHQTMRISELSKRLQVSEMTVHRDLKPLIEEGLVSRTYGGVEWKTPVENQSRGCPLCERTGDQRLLYRLMLNDQQVETACCPHCGLIRHRQKRGQVVQVLCQDFFTNTTISAEHAWFVFDPQVEIGCCHPQVVSFASKETAERFIVGFGGSLHSHASASDQLHGNARACHSSQKGVDPS</sequence>
<dbReference type="PRINTS" id="PR00037">
    <property type="entry name" value="HTHLACR"/>
</dbReference>
<gene>
    <name evidence="4" type="ORF">C8J48_1349</name>
</gene>
<keyword evidence="1" id="KW-0805">Transcription regulation</keyword>
<dbReference type="Gene3D" id="1.10.10.10">
    <property type="entry name" value="Winged helix-like DNA-binding domain superfamily/Winged helix DNA-binding domain"/>
    <property type="match status" value="1"/>
</dbReference>
<name>A0A2T4ZA39_9BACL</name>
<evidence type="ECO:0000256" key="1">
    <source>
        <dbReference type="ARBA" id="ARBA00023015"/>
    </source>
</evidence>